<dbReference type="EMBL" id="GU244497">
    <property type="protein sequence ID" value="ADO67549.1"/>
    <property type="molecule type" value="Genomic_DNA"/>
</dbReference>
<protein>
    <submittedName>
        <fullName evidence="6">Putative type I restriction modification enzyme, M and S domains</fullName>
    </submittedName>
</protein>
<dbReference type="PANTHER" id="PTHR42998">
    <property type="entry name" value="TYPE I RESTRICTION ENZYME HINDVIIP M PROTEIN-RELATED"/>
    <property type="match status" value="1"/>
</dbReference>
<evidence type="ECO:0000256" key="1">
    <source>
        <dbReference type="ARBA" id="ARBA00010923"/>
    </source>
</evidence>
<dbReference type="GeneID" id="9887918"/>
<organism evidence="6 7">
    <name type="scientific">Cafeteria roenbergensis virus (strain BV-PW1)</name>
    <name type="common">CroV</name>
    <dbReference type="NCBI Taxonomy" id="693272"/>
    <lineage>
        <taxon>Viruses</taxon>
        <taxon>Varidnaviria</taxon>
        <taxon>Bamfordvirae</taxon>
        <taxon>Nucleocytoviricota</taxon>
        <taxon>Megaviricetes</taxon>
        <taxon>Imitervirales</taxon>
        <taxon>Mimiviridae</taxon>
        <taxon>Aliimimivirinae</taxon>
        <taxon>Rheavirus</taxon>
        <taxon>Rheavirus sinusmexicani</taxon>
    </lineage>
</organism>
<dbReference type="CDD" id="cd16961">
    <property type="entry name" value="RMtype1_S_TRD-CR_like"/>
    <property type="match status" value="1"/>
</dbReference>
<keyword evidence="3" id="KW-0238">DNA-binding</keyword>
<feature type="coiled-coil region" evidence="4">
    <location>
        <begin position="919"/>
        <end position="962"/>
    </location>
</feature>
<dbReference type="SUPFAM" id="SSF116734">
    <property type="entry name" value="DNA methylase specificity domain"/>
    <property type="match status" value="2"/>
</dbReference>
<dbReference type="Gene3D" id="3.90.220.20">
    <property type="entry name" value="DNA methylase specificity domains"/>
    <property type="match status" value="2"/>
</dbReference>
<evidence type="ECO:0000259" key="5">
    <source>
        <dbReference type="Pfam" id="PF01420"/>
    </source>
</evidence>
<evidence type="ECO:0000256" key="2">
    <source>
        <dbReference type="ARBA" id="ARBA00022747"/>
    </source>
</evidence>
<feature type="domain" description="Type I restriction modification DNA specificity" evidence="5">
    <location>
        <begin position="772"/>
        <end position="919"/>
    </location>
</feature>
<dbReference type="GO" id="GO:0003677">
    <property type="term" value="F:DNA binding"/>
    <property type="evidence" value="ECO:0007669"/>
    <property type="project" value="UniProtKB-KW"/>
</dbReference>
<evidence type="ECO:0000256" key="3">
    <source>
        <dbReference type="ARBA" id="ARBA00023125"/>
    </source>
</evidence>
<evidence type="ECO:0000256" key="4">
    <source>
        <dbReference type="SAM" id="Coils"/>
    </source>
</evidence>
<dbReference type="GO" id="GO:0008168">
    <property type="term" value="F:methyltransferase activity"/>
    <property type="evidence" value="ECO:0007669"/>
    <property type="project" value="InterPro"/>
</dbReference>
<dbReference type="PANTHER" id="PTHR42998:SF1">
    <property type="entry name" value="TYPE I RESTRICTION ENZYME HINDI METHYLASE SUBUNIT"/>
    <property type="match status" value="1"/>
</dbReference>
<evidence type="ECO:0000313" key="7">
    <source>
        <dbReference type="Proteomes" id="UP000029781"/>
    </source>
</evidence>
<dbReference type="SUPFAM" id="SSF53335">
    <property type="entry name" value="S-adenosyl-L-methionine-dependent methyltransferases"/>
    <property type="match status" value="1"/>
</dbReference>
<dbReference type="InterPro" id="IPR052916">
    <property type="entry name" value="Type-I_RE_MTase_Subunit"/>
</dbReference>
<accession>E3T5T6</accession>
<dbReference type="InterPro" id="IPR029063">
    <property type="entry name" value="SAM-dependent_MTases_sf"/>
</dbReference>
<keyword evidence="4" id="KW-0175">Coiled coil</keyword>
<gene>
    <name evidence="6" type="ORF">crov515</name>
</gene>
<comment type="similarity">
    <text evidence="1">Belongs to the type-I restriction system S methylase family.</text>
</comment>
<evidence type="ECO:0000313" key="6">
    <source>
        <dbReference type="EMBL" id="ADO67549.1"/>
    </source>
</evidence>
<name>E3T5T6_CROVB</name>
<dbReference type="RefSeq" id="YP_003970148.1">
    <property type="nucleotide sequence ID" value="NC_014637.1"/>
</dbReference>
<keyword evidence="7" id="KW-1185">Reference proteome</keyword>
<dbReference type="GO" id="GO:0032259">
    <property type="term" value="P:methylation"/>
    <property type="evidence" value="ECO:0007669"/>
    <property type="project" value="InterPro"/>
</dbReference>
<dbReference type="Gene3D" id="3.40.50.150">
    <property type="entry name" value="Vaccinia Virus protein VP39"/>
    <property type="match status" value="1"/>
</dbReference>
<dbReference type="InterPro" id="IPR044946">
    <property type="entry name" value="Restrct_endonuc_typeI_TRD_sf"/>
</dbReference>
<reference evidence="6 7" key="1">
    <citation type="journal article" date="2010" name="Proc. Natl. Acad. Sci. U.S.A.">
        <title>Giant virus with a remarkable complement of genes infects marine zooplankton.</title>
        <authorList>
            <person name="Fischer M.G."/>
            <person name="Allen M.J."/>
            <person name="Wilson W.H."/>
            <person name="Suttle C.A."/>
        </authorList>
    </citation>
    <scope>NUCLEOTIDE SEQUENCE [LARGE SCALE GENOMIC DNA]</scope>
    <source>
        <strain evidence="6 7">BV-PW1</strain>
    </source>
</reference>
<dbReference type="InterPro" id="IPR002052">
    <property type="entry name" value="DNA_methylase_N6_adenine_CS"/>
</dbReference>
<sequence>MSTYTTYKCEIDGYEATQKIHMDEHLESKKYKQSEKIFRLELEKEKKLSLKEKYGTSNINKIIKKLRCKKVETLHDSEISDDTTYMSISSKEAMKDTIHEIHNFLRNNGAGYGMNALKLFTLFYGLAKIEVNGHFEKTGLSDVCKFSNIRKEFKKNKEIGMDYLHENIFSEIYENNKVNKMLVCEIPESATPYLIKELVFKVNNLIKKEQDMDFQLAGKIYEYFVGRDQSAISELGAYFTDRHITDYIYENIHSPILDDKGNVETMVDPFGGSGGFTLGYISYLKNKYQNINWTTDLSKIYHFDMNLDVVKYAMLEMYCLTGEFPQSEHLRTINSFKDDFKNQKGNMKFKNIFTNPPYGGDKITKSETTEKMELIKKHCEDFLKKKYKLKNMKQISNIKNIDSKDKAKLDQYDTIYKKLNEIKKENEAKTVSLLNSSPRFQLYAKQNKIDSSKCKDKEAVSFLMMMDLLEEGGTAVGVLKEGIFFDSKYKYLRQHCVENFKVEKVVSIDASQFENTSTKTSIIKFSNTGKTDQIEFYDLIIEKDDITEVQEQEDGTFEIVKIKGKITRVHDKLVSKATYQELVENEYTFNHKKYNKKKLIPGDGYKMVKLGDIVEFLPKSKRKASFGKEIGKYNFYTSSDKVKKCDEADYNEECLIIGTGGNSCIHYNKNKFSCSGDTILLKYNKNIEYNYFVFNCIWDYLLSQMNGSTIKHVTKNLLENFTIPIPTSDKKIKYWVDRINKPYNKIQECRDRLKELEDKVQEDIQTMLEENDTEEVELGVLCDINNKQIKRFNTSYGTKLKNKYRFYTGSANDIYYCNDFNIKDYVIILNKTNGSGKCNIFLDKKISCAKQTYICQSKNKEIETIYLYYFLRKNKLKLEEGYIGACHKNLDINFLNKFKITLPKDRKLIDSLNPLFSEIDNLNEELPKQETLYQQYLDELKAEAIKEEMEDLQLETKVIKKSKKENNKKTNSKMINL</sequence>
<dbReference type="Pfam" id="PF01420">
    <property type="entry name" value="Methylase_S"/>
    <property type="match status" value="2"/>
</dbReference>
<dbReference type="InterPro" id="IPR000055">
    <property type="entry name" value="Restrct_endonuc_typeI_TRD"/>
</dbReference>
<feature type="domain" description="Type I restriction modification DNA specificity" evidence="5">
    <location>
        <begin position="604"/>
        <end position="732"/>
    </location>
</feature>
<dbReference type="KEGG" id="vg:9887918"/>
<dbReference type="Proteomes" id="UP000029781">
    <property type="component" value="Segment"/>
</dbReference>
<organismHost>
    <name type="scientific">Cafeteria roenbergensis</name>
    <name type="common">Marine flagellate</name>
    <dbReference type="NCBI Taxonomy" id="33653"/>
</organismHost>
<feature type="coiled-coil region" evidence="4">
    <location>
        <begin position="746"/>
        <end position="773"/>
    </location>
</feature>
<proteinExistence type="inferred from homology"/>
<dbReference type="PROSITE" id="PS00092">
    <property type="entry name" value="N6_MTASE"/>
    <property type="match status" value="1"/>
</dbReference>
<keyword evidence="2" id="KW-0680">Restriction system</keyword>
<dbReference type="GO" id="GO:0009307">
    <property type="term" value="P:DNA restriction-modification system"/>
    <property type="evidence" value="ECO:0007669"/>
    <property type="project" value="UniProtKB-KW"/>
</dbReference>